<dbReference type="EMBL" id="DVJQ01000053">
    <property type="protein sequence ID" value="HIS74656.1"/>
    <property type="molecule type" value="Genomic_DNA"/>
</dbReference>
<dbReference type="PROSITE" id="PS51272">
    <property type="entry name" value="SLH"/>
    <property type="match status" value="2"/>
</dbReference>
<dbReference type="InterPro" id="IPR001119">
    <property type="entry name" value="SLH_dom"/>
</dbReference>
<evidence type="ECO:0000256" key="1">
    <source>
        <dbReference type="SAM" id="SignalP"/>
    </source>
</evidence>
<evidence type="ECO:0000259" key="2">
    <source>
        <dbReference type="PROSITE" id="PS51272"/>
    </source>
</evidence>
<dbReference type="Pfam" id="PF00395">
    <property type="entry name" value="SLH"/>
    <property type="match status" value="3"/>
</dbReference>
<dbReference type="AlphaFoldDB" id="A0A9D1FIU9"/>
<feature type="domain" description="SLH" evidence="2">
    <location>
        <begin position="21"/>
        <end position="84"/>
    </location>
</feature>
<name>A0A9D1FIU9_9BACT</name>
<evidence type="ECO:0000313" key="4">
    <source>
        <dbReference type="Proteomes" id="UP000886865"/>
    </source>
</evidence>
<dbReference type="Proteomes" id="UP000886865">
    <property type="component" value="Unassembled WGS sequence"/>
</dbReference>
<protein>
    <submittedName>
        <fullName evidence="3">S-layer homology domain-containing protein</fullName>
    </submittedName>
</protein>
<proteinExistence type="predicted"/>
<gene>
    <name evidence="3" type="ORF">IAA86_06520</name>
</gene>
<evidence type="ECO:0000313" key="3">
    <source>
        <dbReference type="EMBL" id="HIS74656.1"/>
    </source>
</evidence>
<feature type="domain" description="SLH" evidence="2">
    <location>
        <begin position="146"/>
        <end position="210"/>
    </location>
</feature>
<accession>A0A9D1FIU9</accession>
<feature type="signal peptide" evidence="1">
    <location>
        <begin position="1"/>
        <end position="22"/>
    </location>
</feature>
<keyword evidence="1" id="KW-0732">Signal</keyword>
<sequence length="430" mass="48655">MKKIFCLLLLGLLMFSTAAVRALEVTDVQNDHWAASQIANALNKGYMGFQSGYSFAPDSTILRSEFVHSMLKVIRSEDIMTDGSTKFKDVDSSTQYDQSILTSEQLRLIFGYPDYTFKPEQPILRSEANAVIANVTKGFYGDINVLNGFADADQIPNWAKYSYIKNVVNNLYVNYPDPSYFRPNDYLTRAEAAVLLTQVEKQLNLVEDKYKKTAEKTKTEFLGTNTLKLVEGAPRNTVSLYNTKIVIEAGNVILAKPAQKIDSKKLEIGDQLVFVAPTDVYTQEGTFLYPAGTQFVADVQKIKRTPFRLRKQKNLIVLRKFYIPSGVSHEMAGVTYTTDKGKIVTTKTVDKKSPVKENYFEDTKTATEADFRIKYTDKLSPVVKYDLDGDEICYILLTGDMVIPNEHYWQFEVEDEGDSVDDSINTHEDM</sequence>
<feature type="chain" id="PRO_5039467705" evidence="1">
    <location>
        <begin position="23"/>
        <end position="430"/>
    </location>
</feature>
<reference evidence="3" key="2">
    <citation type="journal article" date="2021" name="PeerJ">
        <title>Extensive microbial diversity within the chicken gut microbiome revealed by metagenomics and culture.</title>
        <authorList>
            <person name="Gilroy R."/>
            <person name="Ravi A."/>
            <person name="Getino M."/>
            <person name="Pursley I."/>
            <person name="Horton D.L."/>
            <person name="Alikhan N.F."/>
            <person name="Baker D."/>
            <person name="Gharbi K."/>
            <person name="Hall N."/>
            <person name="Watson M."/>
            <person name="Adriaenssens E.M."/>
            <person name="Foster-Nyarko E."/>
            <person name="Jarju S."/>
            <person name="Secka A."/>
            <person name="Antonio M."/>
            <person name="Oren A."/>
            <person name="Chaudhuri R.R."/>
            <person name="La Ragione R."/>
            <person name="Hildebrand F."/>
            <person name="Pallen M.J."/>
        </authorList>
    </citation>
    <scope>NUCLEOTIDE SEQUENCE</scope>
    <source>
        <strain evidence="3">CHK152-2871</strain>
    </source>
</reference>
<reference evidence="3" key="1">
    <citation type="submission" date="2020-10" db="EMBL/GenBank/DDBJ databases">
        <authorList>
            <person name="Gilroy R."/>
        </authorList>
    </citation>
    <scope>NUCLEOTIDE SEQUENCE</scope>
    <source>
        <strain evidence="3">CHK152-2871</strain>
    </source>
</reference>
<organism evidence="3 4">
    <name type="scientific">Candidatus Galligastranaerophilus intestinavium</name>
    <dbReference type="NCBI Taxonomy" id="2840836"/>
    <lineage>
        <taxon>Bacteria</taxon>
        <taxon>Candidatus Galligastranaerophilus</taxon>
    </lineage>
</organism>
<comment type="caution">
    <text evidence="3">The sequence shown here is derived from an EMBL/GenBank/DDBJ whole genome shotgun (WGS) entry which is preliminary data.</text>
</comment>